<evidence type="ECO:0000256" key="5">
    <source>
        <dbReference type="ARBA" id="ARBA00023122"/>
    </source>
</evidence>
<dbReference type="InterPro" id="IPR000644">
    <property type="entry name" value="CBS_dom"/>
</dbReference>
<accession>A0ABW5E0P0</accession>
<name>A0ABW5E0P0_9BACT</name>
<sequence>MGLLVFYVVLALGVSFLCSVLEAVLLSITPGFIQHELTSGKKYANRLAKMKEEVDEPLSAILTLNTIAHTMGAAGAGAQWKVLYNDTGEAIFAGVLTLLVLILSEIIPKTLGAKLWRQLAAPTTYILRIMIWVLTYLPPWPLPVLKMITKLVGGGGHGSGVSKAELAAMADIVSQSGELKNEESLILKNLLLFQSTKVRDIMTPRTVVYAMRQSNTVDDFLEDSMLKPFSRVPVFEKDRDHITGFVLKSDMMLAKLSGGHIDKTLADFIRPIMAASGQDSIYEVFKTMTQKKQHLMLVVDEFGGMDGVVSMEDVVETLLGMEIVDEADRNEDMQVLARKLWAQRAKSMGMEEDTGSK</sequence>
<dbReference type="PANTHER" id="PTHR22777:SF4">
    <property type="entry name" value="UPF0053 PROTEIN SLL1254"/>
    <property type="match status" value="1"/>
</dbReference>
<dbReference type="InterPro" id="IPR044751">
    <property type="entry name" value="Ion_transp-like_CBS"/>
</dbReference>
<evidence type="ECO:0000259" key="10">
    <source>
        <dbReference type="PROSITE" id="PS51371"/>
    </source>
</evidence>
<evidence type="ECO:0000256" key="6">
    <source>
        <dbReference type="ARBA" id="ARBA00023136"/>
    </source>
</evidence>
<evidence type="ECO:0000313" key="12">
    <source>
        <dbReference type="EMBL" id="MFD2276156.1"/>
    </source>
</evidence>
<keyword evidence="4 8" id="KW-1133">Transmembrane helix</keyword>
<keyword evidence="13" id="KW-1185">Reference proteome</keyword>
<comment type="subcellular location">
    <subcellularLocation>
        <location evidence="1">Membrane</location>
        <topology evidence="1">Multi-pass membrane protein</topology>
    </subcellularLocation>
</comment>
<evidence type="ECO:0000256" key="8">
    <source>
        <dbReference type="PROSITE-ProRule" id="PRU01193"/>
    </source>
</evidence>
<gene>
    <name evidence="12" type="ORF">ACFSQZ_06735</name>
</gene>
<organism evidence="12 13">
    <name type="scientific">Rubritalea spongiae</name>
    <dbReference type="NCBI Taxonomy" id="430797"/>
    <lineage>
        <taxon>Bacteria</taxon>
        <taxon>Pseudomonadati</taxon>
        <taxon>Verrucomicrobiota</taxon>
        <taxon>Verrucomicrobiia</taxon>
        <taxon>Verrucomicrobiales</taxon>
        <taxon>Rubritaleaceae</taxon>
        <taxon>Rubritalea</taxon>
    </lineage>
</organism>
<keyword evidence="5 7" id="KW-0129">CBS domain</keyword>
<dbReference type="Pfam" id="PF01595">
    <property type="entry name" value="CNNM"/>
    <property type="match status" value="1"/>
</dbReference>
<dbReference type="InterPro" id="IPR002550">
    <property type="entry name" value="CNNM"/>
</dbReference>
<feature type="domain" description="CNNM transmembrane" evidence="11">
    <location>
        <begin position="1"/>
        <end position="183"/>
    </location>
</feature>
<dbReference type="InterPro" id="IPR046342">
    <property type="entry name" value="CBS_dom_sf"/>
</dbReference>
<dbReference type="Proteomes" id="UP001597297">
    <property type="component" value="Unassembled WGS sequence"/>
</dbReference>
<dbReference type="RefSeq" id="WP_377094508.1">
    <property type="nucleotide sequence ID" value="NZ_JBHSJM010000001.1"/>
</dbReference>
<protein>
    <submittedName>
        <fullName evidence="12">CNNM domain-containing protein</fullName>
    </submittedName>
</protein>
<evidence type="ECO:0000256" key="4">
    <source>
        <dbReference type="ARBA" id="ARBA00022989"/>
    </source>
</evidence>
<feature type="transmembrane region" description="Helical" evidence="9">
    <location>
        <begin position="90"/>
        <end position="107"/>
    </location>
</feature>
<evidence type="ECO:0000256" key="2">
    <source>
        <dbReference type="ARBA" id="ARBA00022692"/>
    </source>
</evidence>
<dbReference type="Pfam" id="PF00571">
    <property type="entry name" value="CBS"/>
    <property type="match status" value="1"/>
</dbReference>
<feature type="domain" description="CBS" evidence="10">
    <location>
        <begin position="268"/>
        <end position="326"/>
    </location>
</feature>
<dbReference type="PROSITE" id="PS51846">
    <property type="entry name" value="CNNM"/>
    <property type="match status" value="1"/>
</dbReference>
<evidence type="ECO:0000256" key="7">
    <source>
        <dbReference type="PROSITE-ProRule" id="PRU00703"/>
    </source>
</evidence>
<evidence type="ECO:0000313" key="13">
    <source>
        <dbReference type="Proteomes" id="UP001597297"/>
    </source>
</evidence>
<dbReference type="PROSITE" id="PS51371">
    <property type="entry name" value="CBS"/>
    <property type="match status" value="1"/>
</dbReference>
<keyword evidence="3" id="KW-0677">Repeat</keyword>
<dbReference type="Gene3D" id="3.10.580.10">
    <property type="entry name" value="CBS-domain"/>
    <property type="match status" value="1"/>
</dbReference>
<comment type="caution">
    <text evidence="12">The sequence shown here is derived from an EMBL/GenBank/DDBJ whole genome shotgun (WGS) entry which is preliminary data.</text>
</comment>
<keyword evidence="6 8" id="KW-0472">Membrane</keyword>
<dbReference type="PANTHER" id="PTHR22777">
    <property type="entry name" value="HEMOLYSIN-RELATED"/>
    <property type="match status" value="1"/>
</dbReference>
<reference evidence="13" key="1">
    <citation type="journal article" date="2019" name="Int. J. Syst. Evol. Microbiol.">
        <title>The Global Catalogue of Microorganisms (GCM) 10K type strain sequencing project: providing services to taxonomists for standard genome sequencing and annotation.</title>
        <authorList>
            <consortium name="The Broad Institute Genomics Platform"/>
            <consortium name="The Broad Institute Genome Sequencing Center for Infectious Disease"/>
            <person name="Wu L."/>
            <person name="Ma J."/>
        </authorList>
    </citation>
    <scope>NUCLEOTIDE SEQUENCE [LARGE SCALE GENOMIC DNA]</scope>
    <source>
        <strain evidence="13">JCM 16545</strain>
    </source>
</reference>
<evidence type="ECO:0000256" key="9">
    <source>
        <dbReference type="SAM" id="Phobius"/>
    </source>
</evidence>
<feature type="transmembrane region" description="Helical" evidence="9">
    <location>
        <begin position="119"/>
        <end position="137"/>
    </location>
</feature>
<dbReference type="EMBL" id="JBHUJC010000020">
    <property type="protein sequence ID" value="MFD2276156.1"/>
    <property type="molecule type" value="Genomic_DNA"/>
</dbReference>
<proteinExistence type="predicted"/>
<dbReference type="SUPFAM" id="SSF54631">
    <property type="entry name" value="CBS-domain pair"/>
    <property type="match status" value="1"/>
</dbReference>
<evidence type="ECO:0000256" key="3">
    <source>
        <dbReference type="ARBA" id="ARBA00022737"/>
    </source>
</evidence>
<keyword evidence="2 8" id="KW-0812">Transmembrane</keyword>
<evidence type="ECO:0000259" key="11">
    <source>
        <dbReference type="PROSITE" id="PS51846"/>
    </source>
</evidence>
<dbReference type="CDD" id="cd04590">
    <property type="entry name" value="CBS_pair_CorC_HlyC_assoc"/>
    <property type="match status" value="1"/>
</dbReference>
<evidence type="ECO:0000256" key="1">
    <source>
        <dbReference type="ARBA" id="ARBA00004141"/>
    </source>
</evidence>